<dbReference type="Pfam" id="PF02607">
    <property type="entry name" value="B12-binding_2"/>
    <property type="match status" value="1"/>
</dbReference>
<proteinExistence type="predicted"/>
<accession>A0A094QA93</accession>
<evidence type="ECO:0000256" key="1">
    <source>
        <dbReference type="ARBA" id="ARBA00023125"/>
    </source>
</evidence>
<dbReference type="PROSITE" id="PS51332">
    <property type="entry name" value="B12_BINDING"/>
    <property type="match status" value="1"/>
</dbReference>
<dbReference type="InterPro" id="IPR003759">
    <property type="entry name" value="Cbl-bd_cap"/>
</dbReference>
<keyword evidence="1" id="KW-0238">DNA-binding</keyword>
<dbReference type="Gene3D" id="1.10.1240.10">
    <property type="entry name" value="Methionine synthase domain"/>
    <property type="match status" value="1"/>
</dbReference>
<dbReference type="Gene3D" id="3.40.50.280">
    <property type="entry name" value="Cobalamin-binding domain"/>
    <property type="match status" value="1"/>
</dbReference>
<dbReference type="AlphaFoldDB" id="A0A094QA93"/>
<dbReference type="PANTHER" id="PTHR30204">
    <property type="entry name" value="REDOX-CYCLING DRUG-SENSING TRANSCRIPTIONAL ACTIVATOR SOXR"/>
    <property type="match status" value="1"/>
</dbReference>
<feature type="domain" description="B12-binding" evidence="3">
    <location>
        <begin position="185"/>
        <end position="301"/>
    </location>
</feature>
<dbReference type="EMBL" id="JNSK01000017">
    <property type="protein sequence ID" value="KGA19014.1"/>
    <property type="molecule type" value="Genomic_DNA"/>
</dbReference>
<dbReference type="InterPro" id="IPR047057">
    <property type="entry name" value="MerR_fam"/>
</dbReference>
<dbReference type="PROSITE" id="PS50937">
    <property type="entry name" value="HTH_MERR_2"/>
    <property type="match status" value="1"/>
</dbReference>
<comment type="caution">
    <text evidence="4">The sequence shown here is derived from an EMBL/GenBank/DDBJ whole genome shotgun (WGS) entry which is preliminary data.</text>
</comment>
<dbReference type="InterPro" id="IPR000551">
    <property type="entry name" value="MerR-type_HTH_dom"/>
</dbReference>
<evidence type="ECO:0000313" key="4">
    <source>
        <dbReference type="EMBL" id="KGA19014.1"/>
    </source>
</evidence>
<dbReference type="Gene3D" id="1.10.1660.10">
    <property type="match status" value="1"/>
</dbReference>
<dbReference type="GO" id="GO:0003677">
    <property type="term" value="F:DNA binding"/>
    <property type="evidence" value="ECO:0007669"/>
    <property type="project" value="UniProtKB-KW"/>
</dbReference>
<sequence length="301" mass="32144">MSPAEQPPSATGELLSVAAVARRIGVAPATLRTWARRYGIGPQAHEVGSHRKYCPGDLSKLMLMRRLISAGVSPADAAEQARSHEGAVVIEEMISLCRECDETIDAILNAVNALDSLFVETMLRNEIAENGIISAWQDVFVPVLVEVGSEWARTGTGVEIEHMLTEILKRVLRESAAEIIAPTNARPVLLASVGEEMHSLALHALAAALAERGIETQFLGARTPIEALSAMVSRFAPPAIFLWAQMPVHAKSQFITELPKVRPAPRIVLGGPGWDEKSGAGARSVASLSEAVDEITLAIGA</sequence>
<protein>
    <recommendedName>
        <fullName evidence="5">HTH merR-type domain-containing protein</fullName>
    </recommendedName>
</protein>
<dbReference type="SUPFAM" id="SSF52242">
    <property type="entry name" value="Cobalamin (vitamin B12)-binding domain"/>
    <property type="match status" value="1"/>
</dbReference>
<dbReference type="GO" id="GO:0046872">
    <property type="term" value="F:metal ion binding"/>
    <property type="evidence" value="ECO:0007669"/>
    <property type="project" value="InterPro"/>
</dbReference>
<dbReference type="InterPro" id="IPR009061">
    <property type="entry name" value="DNA-bd_dom_put_sf"/>
</dbReference>
<reference evidence="4" key="1">
    <citation type="submission" date="2014-05" db="EMBL/GenBank/DDBJ databases">
        <title>Key roles for freshwater Actinobacteria revealed by deep metagenomic sequencing.</title>
        <authorList>
            <person name="Ghai R."/>
            <person name="Mizuno C.M."/>
            <person name="Picazo A."/>
            <person name="Camacho A."/>
            <person name="Rodriguez-Valera F."/>
        </authorList>
    </citation>
    <scope>NUCLEOTIDE SEQUENCE</scope>
</reference>
<evidence type="ECO:0000259" key="3">
    <source>
        <dbReference type="PROSITE" id="PS51332"/>
    </source>
</evidence>
<gene>
    <name evidence="4" type="ORF">GM50_6945</name>
</gene>
<dbReference type="GO" id="GO:0003700">
    <property type="term" value="F:DNA-binding transcription factor activity"/>
    <property type="evidence" value="ECO:0007669"/>
    <property type="project" value="InterPro"/>
</dbReference>
<evidence type="ECO:0000259" key="2">
    <source>
        <dbReference type="PROSITE" id="PS50937"/>
    </source>
</evidence>
<dbReference type="InterPro" id="IPR036724">
    <property type="entry name" value="Cobalamin-bd_sf"/>
</dbReference>
<dbReference type="Pfam" id="PF02310">
    <property type="entry name" value="B12-binding"/>
    <property type="match status" value="1"/>
</dbReference>
<dbReference type="InterPro" id="IPR006158">
    <property type="entry name" value="Cobalamin-bd"/>
</dbReference>
<name>A0A094QA93_9ZZZZ</name>
<dbReference type="InterPro" id="IPR036594">
    <property type="entry name" value="Meth_synthase_dom"/>
</dbReference>
<dbReference type="SMART" id="SM00422">
    <property type="entry name" value="HTH_MERR"/>
    <property type="match status" value="1"/>
</dbReference>
<feature type="domain" description="HTH merR-type" evidence="2">
    <location>
        <begin position="14"/>
        <end position="83"/>
    </location>
</feature>
<dbReference type="SUPFAM" id="SSF46955">
    <property type="entry name" value="Putative DNA-binding domain"/>
    <property type="match status" value="1"/>
</dbReference>
<dbReference type="Pfam" id="PF13411">
    <property type="entry name" value="MerR_1"/>
    <property type="match status" value="1"/>
</dbReference>
<evidence type="ECO:0008006" key="5">
    <source>
        <dbReference type="Google" id="ProtNLM"/>
    </source>
</evidence>
<dbReference type="PANTHER" id="PTHR30204:SF97">
    <property type="entry name" value="MERR FAMILY REGULATORY PROTEIN"/>
    <property type="match status" value="1"/>
</dbReference>
<organism evidence="4">
    <name type="scientific">freshwater metagenome</name>
    <dbReference type="NCBI Taxonomy" id="449393"/>
    <lineage>
        <taxon>unclassified sequences</taxon>
        <taxon>metagenomes</taxon>
        <taxon>ecological metagenomes</taxon>
    </lineage>
</organism>
<dbReference type="GO" id="GO:0031419">
    <property type="term" value="F:cobalamin binding"/>
    <property type="evidence" value="ECO:0007669"/>
    <property type="project" value="InterPro"/>
</dbReference>